<evidence type="ECO:0000313" key="2">
    <source>
        <dbReference type="Proteomes" id="UP001335648"/>
    </source>
</evidence>
<protein>
    <submittedName>
        <fullName evidence="1">Uncharacterized protein</fullName>
    </submittedName>
</protein>
<sequence length="153" mass="17041">MNQRNCQHSECNATFSTSSTLHTEFGQDAENLHYAALRQHNGNRSRREGENTHLSWISASVSQTVEVQPGEEVTLLCLNISIGASTVISSAIQLNVEGNGESDYNEYDFKTKIVIVLAVKIRKLQRDSNEESQPKRPQLLLDFCPGFCGGPTW</sequence>
<dbReference type="AlphaFoldDB" id="A0AAN8G8T3"/>
<organism evidence="1 2">
    <name type="scientific">Champsocephalus esox</name>
    <name type="common">pike icefish</name>
    <dbReference type="NCBI Taxonomy" id="159716"/>
    <lineage>
        <taxon>Eukaryota</taxon>
        <taxon>Metazoa</taxon>
        <taxon>Chordata</taxon>
        <taxon>Craniata</taxon>
        <taxon>Vertebrata</taxon>
        <taxon>Euteleostomi</taxon>
        <taxon>Actinopterygii</taxon>
        <taxon>Neopterygii</taxon>
        <taxon>Teleostei</taxon>
        <taxon>Neoteleostei</taxon>
        <taxon>Acanthomorphata</taxon>
        <taxon>Eupercaria</taxon>
        <taxon>Perciformes</taxon>
        <taxon>Notothenioidei</taxon>
        <taxon>Channichthyidae</taxon>
        <taxon>Champsocephalus</taxon>
    </lineage>
</organism>
<evidence type="ECO:0000313" key="1">
    <source>
        <dbReference type="EMBL" id="KAK5876098.1"/>
    </source>
</evidence>
<keyword evidence="2" id="KW-1185">Reference proteome</keyword>
<comment type="caution">
    <text evidence="1">The sequence shown here is derived from an EMBL/GenBank/DDBJ whole genome shotgun (WGS) entry which is preliminary data.</text>
</comment>
<reference evidence="1 2" key="1">
    <citation type="journal article" date="2023" name="Mol. Biol. Evol.">
        <title>Genomics of Secondarily Temperate Adaptation in the Only Non-Antarctic Icefish.</title>
        <authorList>
            <person name="Rivera-Colon A.G."/>
            <person name="Rayamajhi N."/>
            <person name="Minhas B.F."/>
            <person name="Madrigal G."/>
            <person name="Bilyk K.T."/>
            <person name="Yoon V."/>
            <person name="Hune M."/>
            <person name="Gregory S."/>
            <person name="Cheng C.H.C."/>
            <person name="Catchen J.M."/>
        </authorList>
    </citation>
    <scope>NUCLEOTIDE SEQUENCE [LARGE SCALE GENOMIC DNA]</scope>
    <source>
        <strain evidence="1">JC2023a</strain>
    </source>
</reference>
<proteinExistence type="predicted"/>
<dbReference type="EMBL" id="JAULUE010002068">
    <property type="protein sequence ID" value="KAK5876098.1"/>
    <property type="molecule type" value="Genomic_DNA"/>
</dbReference>
<name>A0AAN8G8T3_9TELE</name>
<gene>
    <name evidence="1" type="ORF">CesoFtcFv8_027100</name>
</gene>
<dbReference type="Proteomes" id="UP001335648">
    <property type="component" value="Unassembled WGS sequence"/>
</dbReference>
<accession>A0AAN8G8T3</accession>